<dbReference type="RefSeq" id="WP_205049769.1">
    <property type="nucleotide sequence ID" value="NZ_JACJKX010000003.1"/>
</dbReference>
<gene>
    <name evidence="1" type="ORF">H5985_02645</name>
</gene>
<comment type="caution">
    <text evidence="1">The sequence shown here is derived from an EMBL/GenBank/DDBJ whole genome shotgun (WGS) entry which is preliminary data.</text>
</comment>
<keyword evidence="2" id="KW-1185">Reference proteome</keyword>
<protein>
    <submittedName>
        <fullName evidence="1">Uncharacterized protein</fullName>
    </submittedName>
</protein>
<evidence type="ECO:0000313" key="1">
    <source>
        <dbReference type="EMBL" id="MBM6928168.1"/>
    </source>
</evidence>
<dbReference type="EMBL" id="JACJKX010000003">
    <property type="protein sequence ID" value="MBM6928168.1"/>
    <property type="molecule type" value="Genomic_DNA"/>
</dbReference>
<dbReference type="Proteomes" id="UP000777002">
    <property type="component" value="Unassembled WGS sequence"/>
</dbReference>
<name>A0ABS2GQR2_9BURK</name>
<proteinExistence type="predicted"/>
<organism evidence="1 2">
    <name type="scientific">Parasutterella secunda</name>
    <dbReference type="NCBI Taxonomy" id="626947"/>
    <lineage>
        <taxon>Bacteria</taxon>
        <taxon>Pseudomonadati</taxon>
        <taxon>Pseudomonadota</taxon>
        <taxon>Betaproteobacteria</taxon>
        <taxon>Burkholderiales</taxon>
        <taxon>Sutterellaceae</taxon>
        <taxon>Parasutterella</taxon>
    </lineage>
</organism>
<evidence type="ECO:0000313" key="2">
    <source>
        <dbReference type="Proteomes" id="UP000777002"/>
    </source>
</evidence>
<reference evidence="1 2" key="1">
    <citation type="journal article" date="2021" name="Sci. Rep.">
        <title>The distribution of antibiotic resistance genes in chicken gut microbiota commensals.</title>
        <authorList>
            <person name="Juricova H."/>
            <person name="Matiasovicova J."/>
            <person name="Kubasova T."/>
            <person name="Cejkova D."/>
            <person name="Rychlik I."/>
        </authorList>
    </citation>
    <scope>NUCLEOTIDE SEQUENCE [LARGE SCALE GENOMIC DNA]</scope>
    <source>
        <strain evidence="1 2">An562</strain>
    </source>
</reference>
<sequence length="145" mass="16690">MSLGYDTQSKIDKVVCKNQKHITVNFQALFGAKPLTIVETLLKTFSREFEKVHDKSKVVRNLQCKILIKGFTIGEDLGGKTSQKLVEIRKEFENRTGLHLSGFDSLYQQVDKSKQELPNWTFTFSFYDVDPLDTFTGTAAWDLYR</sequence>
<accession>A0ABS2GQR2</accession>